<dbReference type="AlphaFoldDB" id="A0A6C0BJ32"/>
<evidence type="ECO:0000313" key="1">
    <source>
        <dbReference type="EMBL" id="QHS91343.1"/>
    </source>
</evidence>
<protein>
    <submittedName>
        <fullName evidence="1">Uncharacterized protein</fullName>
    </submittedName>
</protein>
<organism evidence="1">
    <name type="scientific">viral metagenome</name>
    <dbReference type="NCBI Taxonomy" id="1070528"/>
    <lineage>
        <taxon>unclassified sequences</taxon>
        <taxon>metagenomes</taxon>
        <taxon>organismal metagenomes</taxon>
    </lineage>
</organism>
<dbReference type="EMBL" id="MN739159">
    <property type="protein sequence ID" value="QHS91343.1"/>
    <property type="molecule type" value="Genomic_DNA"/>
</dbReference>
<reference evidence="1" key="1">
    <citation type="journal article" date="2020" name="Nature">
        <title>Giant virus diversity and host interactions through global metagenomics.</title>
        <authorList>
            <person name="Schulz F."/>
            <person name="Roux S."/>
            <person name="Paez-Espino D."/>
            <person name="Jungbluth S."/>
            <person name="Walsh D.A."/>
            <person name="Denef V.J."/>
            <person name="McMahon K.D."/>
            <person name="Konstantinidis K.T."/>
            <person name="Eloe-Fadrosh E.A."/>
            <person name="Kyrpides N.C."/>
            <person name="Woyke T."/>
        </authorList>
    </citation>
    <scope>NUCLEOTIDE SEQUENCE</scope>
    <source>
        <strain evidence="1">GVMAG-M-3300013004-44</strain>
    </source>
</reference>
<sequence>MEKIREFIKSCQTLHWNKKSYHWHTNVYENVQHALRGIDIVEKNVEMVEHALTEYLESSNKTKSFLKEWLLYGIQLLSTEFVPYSHGVEFPPDVKEVWPLFFDGTLFEDYDISYQHAKDIMKMIREKSSISLCDDADILAIHKDKKCNCMYMCSYCEEMEVAWHKIVRNRYANPKNIFLHKNIQSEFVEKWCSNRDYPFKWPPTKVYYQGSHMSSYKNVCITDYADMCAYVKETRKKYKEGGKTPLQCCDELCHDILSTFHYISAHDSDLTIFMKLWSKIDMIPLWIAYDKARCKEILKML</sequence>
<name>A0A6C0BJ32_9ZZZZ</name>
<proteinExistence type="predicted"/>
<accession>A0A6C0BJ32</accession>